<dbReference type="Pfam" id="PF00528">
    <property type="entry name" value="BPD_transp_1"/>
    <property type="match status" value="1"/>
</dbReference>
<dbReference type="KEGG" id="mant:BHD05_12715"/>
<dbReference type="EMBL" id="CP017146">
    <property type="protein sequence ID" value="QHO70386.1"/>
    <property type="molecule type" value="Genomic_DNA"/>
</dbReference>
<comment type="subcellular location">
    <subcellularLocation>
        <location evidence="1 7">Cell membrane</location>
        <topology evidence="1 7">Multi-pass membrane protein</topology>
    </subcellularLocation>
</comment>
<dbReference type="PANTHER" id="PTHR43744">
    <property type="entry name" value="ABC TRANSPORTER PERMEASE PROTEIN MG189-RELATED-RELATED"/>
    <property type="match status" value="1"/>
</dbReference>
<name>A0A7L5AJY8_9MICO</name>
<gene>
    <name evidence="10" type="ORF">BHD05_12715</name>
</gene>
<dbReference type="CDD" id="cd06261">
    <property type="entry name" value="TM_PBP2"/>
    <property type="match status" value="1"/>
</dbReference>
<evidence type="ECO:0000256" key="5">
    <source>
        <dbReference type="ARBA" id="ARBA00022989"/>
    </source>
</evidence>
<dbReference type="PANTHER" id="PTHR43744:SF8">
    <property type="entry name" value="SN-GLYCEROL-3-PHOSPHATE TRANSPORT SYSTEM PERMEASE PROTEIN UGPE"/>
    <property type="match status" value="1"/>
</dbReference>
<keyword evidence="11" id="KW-1185">Reference proteome</keyword>
<keyword evidence="4 7" id="KW-0812">Transmembrane</keyword>
<evidence type="ECO:0000256" key="3">
    <source>
        <dbReference type="ARBA" id="ARBA00022475"/>
    </source>
</evidence>
<feature type="compositionally biased region" description="Polar residues" evidence="8">
    <location>
        <begin position="15"/>
        <end position="26"/>
    </location>
</feature>
<keyword evidence="5 7" id="KW-1133">Transmembrane helix</keyword>
<dbReference type="Proteomes" id="UP000464507">
    <property type="component" value="Chromosome"/>
</dbReference>
<protein>
    <recommendedName>
        <fullName evidence="9">ABC transmembrane type-1 domain-containing protein</fullName>
    </recommendedName>
</protein>
<keyword evidence="2 7" id="KW-0813">Transport</keyword>
<dbReference type="Gene3D" id="1.10.3720.10">
    <property type="entry name" value="MetI-like"/>
    <property type="match status" value="1"/>
</dbReference>
<dbReference type="PROSITE" id="PS50928">
    <property type="entry name" value="ABC_TM1"/>
    <property type="match status" value="1"/>
</dbReference>
<feature type="region of interest" description="Disordered" evidence="8">
    <location>
        <begin position="1"/>
        <end position="31"/>
    </location>
</feature>
<accession>A0A7L5AJY8</accession>
<evidence type="ECO:0000256" key="6">
    <source>
        <dbReference type="ARBA" id="ARBA00023136"/>
    </source>
</evidence>
<dbReference type="AlphaFoldDB" id="A0A7L5AJY8"/>
<evidence type="ECO:0000256" key="4">
    <source>
        <dbReference type="ARBA" id="ARBA00022692"/>
    </source>
</evidence>
<feature type="transmembrane region" description="Helical" evidence="7">
    <location>
        <begin position="173"/>
        <end position="195"/>
    </location>
</feature>
<evidence type="ECO:0000256" key="8">
    <source>
        <dbReference type="SAM" id="MobiDB-lite"/>
    </source>
</evidence>
<feature type="transmembrane region" description="Helical" evidence="7">
    <location>
        <begin position="277"/>
        <end position="300"/>
    </location>
</feature>
<comment type="similarity">
    <text evidence="7">Belongs to the binding-protein-dependent transport system permease family.</text>
</comment>
<dbReference type="GO" id="GO:0005886">
    <property type="term" value="C:plasma membrane"/>
    <property type="evidence" value="ECO:0007669"/>
    <property type="project" value="UniProtKB-SubCell"/>
</dbReference>
<feature type="transmembrane region" description="Helical" evidence="7">
    <location>
        <begin position="37"/>
        <end position="62"/>
    </location>
</feature>
<keyword evidence="3" id="KW-1003">Cell membrane</keyword>
<proteinExistence type="inferred from homology"/>
<organism evidence="10 11">
    <name type="scientific">Marisediminicola antarctica</name>
    <dbReference type="NCBI Taxonomy" id="674079"/>
    <lineage>
        <taxon>Bacteria</taxon>
        <taxon>Bacillati</taxon>
        <taxon>Actinomycetota</taxon>
        <taxon>Actinomycetes</taxon>
        <taxon>Micrococcales</taxon>
        <taxon>Microbacteriaceae</taxon>
        <taxon>Marisediminicola</taxon>
    </lineage>
</organism>
<reference evidence="10 11" key="1">
    <citation type="submission" date="2016-09" db="EMBL/GenBank/DDBJ databases">
        <title>Complete genome sequence of microbes from the polar regions.</title>
        <authorList>
            <person name="Liao L."/>
            <person name="Chen B."/>
        </authorList>
    </citation>
    <scope>NUCLEOTIDE SEQUENCE [LARGE SCALE GENOMIC DNA]</scope>
    <source>
        <strain evidence="10 11">ZS314</strain>
    </source>
</reference>
<dbReference type="InterPro" id="IPR035906">
    <property type="entry name" value="MetI-like_sf"/>
</dbReference>
<keyword evidence="6 7" id="KW-0472">Membrane</keyword>
<dbReference type="InterPro" id="IPR000515">
    <property type="entry name" value="MetI-like"/>
</dbReference>
<evidence type="ECO:0000313" key="11">
    <source>
        <dbReference type="Proteomes" id="UP000464507"/>
    </source>
</evidence>
<evidence type="ECO:0000256" key="1">
    <source>
        <dbReference type="ARBA" id="ARBA00004651"/>
    </source>
</evidence>
<evidence type="ECO:0000259" key="9">
    <source>
        <dbReference type="PROSITE" id="PS50928"/>
    </source>
</evidence>
<evidence type="ECO:0000256" key="7">
    <source>
        <dbReference type="RuleBase" id="RU363032"/>
    </source>
</evidence>
<evidence type="ECO:0000313" key="10">
    <source>
        <dbReference type="EMBL" id="QHO70386.1"/>
    </source>
</evidence>
<feature type="transmembrane region" description="Helical" evidence="7">
    <location>
        <begin position="139"/>
        <end position="161"/>
    </location>
</feature>
<dbReference type="SUPFAM" id="SSF161098">
    <property type="entry name" value="MetI-like"/>
    <property type="match status" value="1"/>
</dbReference>
<evidence type="ECO:0000256" key="2">
    <source>
        <dbReference type="ARBA" id="ARBA00022448"/>
    </source>
</evidence>
<dbReference type="GO" id="GO:0055085">
    <property type="term" value="P:transmembrane transport"/>
    <property type="evidence" value="ECO:0007669"/>
    <property type="project" value="InterPro"/>
</dbReference>
<feature type="domain" description="ABC transmembrane type-1" evidence="9">
    <location>
        <begin position="104"/>
        <end position="295"/>
    </location>
</feature>
<sequence length="309" mass="34013">MDARGCRDRPRRHQPQNPQEQAVTTIKTRRARPRKRFASRVAAVLAIAAFALYALLSVYPFLTMVSGSLKTNTEVLTNPWPIPINPTFDTLVDTWNALDFPTLLVNSLIIAGLSCLLILIIFPLAGYAFAVLDFPFKRVLFAIFVGALFVPGVTVLLPIVILDQQLGLLGTPWAVVLPIVNGAAPIAIILLRAYFSSIPYELHEAAVLDGCSPFGIYWRVYFPLSRSALITVTVLNFVAAWNEYVLPALTNDDPSRYPLPVGLQALLSSNVVQWNQVMAASLLIVVPIIVLFVVLQRYFINGLQGSVKG</sequence>
<feature type="transmembrane region" description="Helical" evidence="7">
    <location>
        <begin position="108"/>
        <end position="132"/>
    </location>
</feature>